<name>A0A2X0MPZ0_9BASI</name>
<dbReference type="SUPFAM" id="SSF54909">
    <property type="entry name" value="Dimeric alpha+beta barrel"/>
    <property type="match status" value="1"/>
</dbReference>
<evidence type="ECO:0000313" key="2">
    <source>
        <dbReference type="EMBL" id="SGZ26881.1"/>
    </source>
</evidence>
<keyword evidence="3" id="KW-1185">Reference proteome</keyword>
<dbReference type="AlphaFoldDB" id="A0A2X0MPZ0"/>
<proteinExistence type="predicted"/>
<dbReference type="InterPro" id="IPR007138">
    <property type="entry name" value="ABM_dom"/>
</dbReference>
<dbReference type="EMBL" id="FQNC01000087">
    <property type="protein sequence ID" value="SGZ26881.1"/>
    <property type="molecule type" value="Genomic_DNA"/>
</dbReference>
<gene>
    <name evidence="2" type="primary">BQ5605_C025g09985</name>
    <name evidence="2" type="ORF">BQ5605_C025G09985</name>
</gene>
<accession>A0A2X0MPZ0</accession>
<organism evidence="2 3">
    <name type="scientific">Microbotryum silenes-dioicae</name>
    <dbReference type="NCBI Taxonomy" id="796604"/>
    <lineage>
        <taxon>Eukaryota</taxon>
        <taxon>Fungi</taxon>
        <taxon>Dikarya</taxon>
        <taxon>Basidiomycota</taxon>
        <taxon>Pucciniomycotina</taxon>
        <taxon>Microbotryomycetes</taxon>
        <taxon>Microbotryales</taxon>
        <taxon>Microbotryaceae</taxon>
        <taxon>Microbotryum</taxon>
    </lineage>
</organism>
<reference evidence="2 3" key="1">
    <citation type="submission" date="2016-11" db="EMBL/GenBank/DDBJ databases">
        <authorList>
            <person name="Jaros S."/>
            <person name="Januszkiewicz K."/>
            <person name="Wedrychowicz H."/>
        </authorList>
    </citation>
    <scope>NUCLEOTIDE SEQUENCE [LARGE SCALE GENOMIC DNA]</scope>
</reference>
<dbReference type="Gene3D" id="3.30.70.100">
    <property type="match status" value="1"/>
</dbReference>
<evidence type="ECO:0000313" key="3">
    <source>
        <dbReference type="Proteomes" id="UP000249464"/>
    </source>
</evidence>
<feature type="domain" description="ABM" evidence="1">
    <location>
        <begin position="15"/>
        <end position="106"/>
    </location>
</feature>
<sequence length="107" mass="11616">MSLPFNAPKAQSGKIILVANVLAKDGKGDEVQAALAKVRAAAEASAEKDTHTYRTTRSEEDPHKFLVFEEYTLPNGIVDHVAGDTFQALAAAGIIADLDIKYFHEFK</sequence>
<evidence type="ECO:0000259" key="1">
    <source>
        <dbReference type="PROSITE" id="PS51725"/>
    </source>
</evidence>
<protein>
    <submittedName>
        <fullName evidence="2">BQ5605_C025g09985 protein</fullName>
    </submittedName>
</protein>
<dbReference type="InterPro" id="IPR011008">
    <property type="entry name" value="Dimeric_a/b-barrel"/>
</dbReference>
<dbReference type="PROSITE" id="PS51725">
    <property type="entry name" value="ABM"/>
    <property type="match status" value="1"/>
</dbReference>
<dbReference type="Pfam" id="PF03992">
    <property type="entry name" value="ABM"/>
    <property type="match status" value="1"/>
</dbReference>
<dbReference type="STRING" id="796604.A0A2X0MPZ0"/>
<dbReference type="Proteomes" id="UP000249464">
    <property type="component" value="Unassembled WGS sequence"/>
</dbReference>